<keyword evidence="2" id="KW-0238">DNA-binding</keyword>
<feature type="compositionally biased region" description="Polar residues" evidence="5">
    <location>
        <begin position="809"/>
        <end position="820"/>
    </location>
</feature>
<keyword evidence="8" id="KW-1185">Reference proteome</keyword>
<dbReference type="OrthoDB" id="4078573at2759"/>
<dbReference type="HOGENOM" id="CLU_323373_0_0_1"/>
<sequence>MTEPETPPPQLKSDHVQSTKQKRARTGCLTCRKRRLKCDKGLPNCRNCQKFNRKCKRGVRLNFIDVHCERPPRLVPRTRDWKVSFQDDSRDIASEYQGGREKYLVLDPEPKRQKLSLSEVTCDYTTSQSGTYVAPYSESLLSKNDVEGSLSNTGGFTETNASSNYSLKRYLDWDQSGDIWSQGGRPGRRTWSLFAVLDIIVSTFQLNIQSTEVYEATDGEFRPNLERGHSAERTNRSAFEHLRLMHSSYRADGLPQYISKDQQGDYRRTYATKQLLRSALAYFWISGRRSCGSMRWLKTLCEIKLVDSFGYHFICATNSQVNLELNILHIRCVRKVLYSPTLFEVPERDLCHGIKRELAHADQPGRRQKPSFGTSLEQGVLPTGFVHNRTTPCMAQFQQGRHSALAADDGSTSSTIVGTLKNKRKRDSSRPTFPCPLFHFNPDTYPECKGRAYLSIHLQVHIDPQSRPQLPGNAAQREPQEKVSHHQISFSRYDEAWNAQVNTRGIDNKQENMYRVKFWRLLPIYARIPINTRYGETLLPESYRGQERELQEGQQAELETNLQQNLLVIGGPIQHTPAQGRRVPSAQAAFNRDLAQEETAVAPIPQSQFVPTLLASPSSCAIASALGMLSNVDRGSRLRCINGVPGLRRYTQGLREIEEFVRSSQTPDRIFEYFMCISTGSTVAAPSPPMQNTLLPGHTKSLNMLREATKWLRDGWQGLQGDPSLSDDARQLMDQLGGAADNAESLLRHIENSEDVVQYFVRLASQRPGAPAQLASPLDPSIPPSPVPLVPSFVNELDRRRPSTPPATNPQTTSASSGTYPPTPFDSSLLFDSSLRFAALGSQQGINVADTLDEPLAYFSREQGEHFDNSIGKSQEGNFESRCPSMASSTDVRE</sequence>
<evidence type="ECO:0000256" key="2">
    <source>
        <dbReference type="ARBA" id="ARBA00023125"/>
    </source>
</evidence>
<dbReference type="SUPFAM" id="SSF57701">
    <property type="entry name" value="Zn2/Cys6 DNA-binding domain"/>
    <property type="match status" value="1"/>
</dbReference>
<evidence type="ECO:0000259" key="6">
    <source>
        <dbReference type="PROSITE" id="PS50048"/>
    </source>
</evidence>
<dbReference type="PROSITE" id="PS50048">
    <property type="entry name" value="ZN2_CY6_FUNGAL_2"/>
    <property type="match status" value="1"/>
</dbReference>
<dbReference type="PANTHER" id="PTHR37534">
    <property type="entry name" value="TRANSCRIPTIONAL ACTIVATOR PROTEIN UGA3"/>
    <property type="match status" value="1"/>
</dbReference>
<protein>
    <recommendedName>
        <fullName evidence="6">Zn(2)-C6 fungal-type domain-containing protein</fullName>
    </recommendedName>
</protein>
<dbReference type="InterPro" id="IPR036864">
    <property type="entry name" value="Zn2-C6_fun-type_DNA-bd_sf"/>
</dbReference>
<comment type="caution">
    <text evidence="7">The sequence shown here is derived from an EMBL/GenBank/DDBJ whole genome shotgun (WGS) entry which is preliminary data.</text>
</comment>
<dbReference type="GO" id="GO:0005634">
    <property type="term" value="C:nucleus"/>
    <property type="evidence" value="ECO:0007669"/>
    <property type="project" value="TreeGrafter"/>
</dbReference>
<dbReference type="SMART" id="SM00066">
    <property type="entry name" value="GAL4"/>
    <property type="match status" value="1"/>
</dbReference>
<dbReference type="GO" id="GO:0000976">
    <property type="term" value="F:transcription cis-regulatory region binding"/>
    <property type="evidence" value="ECO:0007669"/>
    <property type="project" value="TreeGrafter"/>
</dbReference>
<feature type="region of interest" description="Disordered" evidence="5">
    <location>
        <begin position="770"/>
        <end position="825"/>
    </location>
</feature>
<evidence type="ECO:0000256" key="1">
    <source>
        <dbReference type="ARBA" id="ARBA00023015"/>
    </source>
</evidence>
<dbReference type="GO" id="GO:0045944">
    <property type="term" value="P:positive regulation of transcription by RNA polymerase II"/>
    <property type="evidence" value="ECO:0007669"/>
    <property type="project" value="TreeGrafter"/>
</dbReference>
<reference evidence="7 8" key="1">
    <citation type="submission" date="2013-03" db="EMBL/GenBank/DDBJ databases">
        <title>The Genome Sequence of Cladophialophora psammophila CBS 110553.</title>
        <authorList>
            <consortium name="The Broad Institute Genomics Platform"/>
            <person name="Cuomo C."/>
            <person name="de Hoog S."/>
            <person name="Gorbushina A."/>
            <person name="Walker B."/>
            <person name="Young S.K."/>
            <person name="Zeng Q."/>
            <person name="Gargeya S."/>
            <person name="Fitzgerald M."/>
            <person name="Haas B."/>
            <person name="Abouelleil A."/>
            <person name="Allen A.W."/>
            <person name="Alvarado L."/>
            <person name="Arachchi H.M."/>
            <person name="Berlin A.M."/>
            <person name="Chapman S.B."/>
            <person name="Gainer-Dewar J."/>
            <person name="Goldberg J."/>
            <person name="Griggs A."/>
            <person name="Gujja S."/>
            <person name="Hansen M."/>
            <person name="Howarth C."/>
            <person name="Imamovic A."/>
            <person name="Ireland A."/>
            <person name="Larimer J."/>
            <person name="McCowan C."/>
            <person name="Murphy C."/>
            <person name="Pearson M."/>
            <person name="Poon T.W."/>
            <person name="Priest M."/>
            <person name="Roberts A."/>
            <person name="Saif S."/>
            <person name="Shea T."/>
            <person name="Sisk P."/>
            <person name="Sykes S."/>
            <person name="Wortman J."/>
            <person name="Nusbaum C."/>
            <person name="Birren B."/>
        </authorList>
    </citation>
    <scope>NUCLEOTIDE SEQUENCE [LARGE SCALE GENOMIC DNA]</scope>
    <source>
        <strain evidence="7 8">CBS 110553</strain>
    </source>
</reference>
<name>W9XCW9_9EURO</name>
<accession>W9XCW9</accession>
<dbReference type="PANTHER" id="PTHR37534:SF2">
    <property type="entry name" value="N-ACETYLTRANSFERASE DOMAIN-CONTAINING PROTEIN"/>
    <property type="match status" value="1"/>
</dbReference>
<evidence type="ECO:0000256" key="4">
    <source>
        <dbReference type="ARBA" id="ARBA00023242"/>
    </source>
</evidence>
<feature type="compositionally biased region" description="Pro residues" evidence="5">
    <location>
        <begin position="1"/>
        <end position="10"/>
    </location>
</feature>
<proteinExistence type="predicted"/>
<dbReference type="GO" id="GO:0008270">
    <property type="term" value="F:zinc ion binding"/>
    <property type="evidence" value="ECO:0007669"/>
    <property type="project" value="InterPro"/>
</dbReference>
<gene>
    <name evidence="7" type="ORF">A1O5_01481</name>
</gene>
<keyword evidence="4" id="KW-0539">Nucleus</keyword>
<dbReference type="Proteomes" id="UP000019471">
    <property type="component" value="Unassembled WGS sequence"/>
</dbReference>
<dbReference type="Gene3D" id="4.10.240.10">
    <property type="entry name" value="Zn(2)-C6 fungal-type DNA-binding domain"/>
    <property type="match status" value="1"/>
</dbReference>
<evidence type="ECO:0000256" key="5">
    <source>
        <dbReference type="SAM" id="MobiDB-lite"/>
    </source>
</evidence>
<evidence type="ECO:0000313" key="8">
    <source>
        <dbReference type="Proteomes" id="UP000019471"/>
    </source>
</evidence>
<evidence type="ECO:0000313" key="7">
    <source>
        <dbReference type="EMBL" id="EXJ74786.1"/>
    </source>
</evidence>
<dbReference type="AlphaFoldDB" id="W9XCW9"/>
<dbReference type="EMBL" id="AMGX01000002">
    <property type="protein sequence ID" value="EXJ74786.1"/>
    <property type="molecule type" value="Genomic_DNA"/>
</dbReference>
<keyword evidence="3" id="KW-0804">Transcription</keyword>
<feature type="region of interest" description="Disordered" evidence="5">
    <location>
        <begin position="1"/>
        <end position="20"/>
    </location>
</feature>
<dbReference type="RefSeq" id="XP_007740288.1">
    <property type="nucleotide sequence ID" value="XM_007742098.1"/>
</dbReference>
<feature type="region of interest" description="Disordered" evidence="5">
    <location>
        <begin position="863"/>
        <end position="894"/>
    </location>
</feature>
<dbReference type="Pfam" id="PF00172">
    <property type="entry name" value="Zn_clus"/>
    <property type="match status" value="1"/>
</dbReference>
<dbReference type="CDD" id="cd00067">
    <property type="entry name" value="GAL4"/>
    <property type="match status" value="1"/>
</dbReference>
<organism evidence="7 8">
    <name type="scientific">Cladophialophora psammophila CBS 110553</name>
    <dbReference type="NCBI Taxonomy" id="1182543"/>
    <lineage>
        <taxon>Eukaryota</taxon>
        <taxon>Fungi</taxon>
        <taxon>Dikarya</taxon>
        <taxon>Ascomycota</taxon>
        <taxon>Pezizomycotina</taxon>
        <taxon>Eurotiomycetes</taxon>
        <taxon>Chaetothyriomycetidae</taxon>
        <taxon>Chaetothyriales</taxon>
        <taxon>Herpotrichiellaceae</taxon>
        <taxon>Cladophialophora</taxon>
    </lineage>
</organism>
<evidence type="ECO:0000256" key="3">
    <source>
        <dbReference type="ARBA" id="ARBA00023163"/>
    </source>
</evidence>
<dbReference type="GO" id="GO:0000981">
    <property type="term" value="F:DNA-binding transcription factor activity, RNA polymerase II-specific"/>
    <property type="evidence" value="ECO:0007669"/>
    <property type="project" value="InterPro"/>
</dbReference>
<dbReference type="STRING" id="1182543.W9XCW9"/>
<keyword evidence="1" id="KW-0805">Transcription regulation</keyword>
<dbReference type="GeneID" id="19186215"/>
<feature type="compositionally biased region" description="Pro residues" evidence="5">
    <location>
        <begin position="780"/>
        <end position="789"/>
    </location>
</feature>
<feature type="domain" description="Zn(2)-C6 fungal-type" evidence="6">
    <location>
        <begin position="27"/>
        <end position="57"/>
    </location>
</feature>
<dbReference type="PROSITE" id="PS00463">
    <property type="entry name" value="ZN2_CY6_FUNGAL_1"/>
    <property type="match status" value="1"/>
</dbReference>
<dbReference type="InterPro" id="IPR001138">
    <property type="entry name" value="Zn2Cys6_DnaBD"/>
</dbReference>
<dbReference type="eggNOG" id="ENOG502QT0Z">
    <property type="taxonomic scope" value="Eukaryota"/>
</dbReference>